<dbReference type="OrthoDB" id="9772423at2"/>
<keyword evidence="4 8" id="KW-0808">Transferase</keyword>
<evidence type="ECO:0000256" key="4">
    <source>
        <dbReference type="ARBA" id="ARBA00022679"/>
    </source>
</evidence>
<feature type="active site" evidence="8">
    <location>
        <position position="237"/>
    </location>
</feature>
<keyword evidence="11" id="KW-1185">Reference proteome</keyword>
<dbReference type="UniPathway" id="UPA00051">
    <property type="reaction ID" value="UER00074"/>
</dbReference>
<dbReference type="FunFam" id="3.40.50.880:FF:000004">
    <property type="entry name" value="Homoserine O-succinyltransferase"/>
    <property type="match status" value="1"/>
</dbReference>
<dbReference type="Proteomes" id="UP000198565">
    <property type="component" value="Unassembled WGS sequence"/>
</dbReference>
<dbReference type="PANTHER" id="PTHR20919">
    <property type="entry name" value="HOMOSERINE O-SUCCINYLTRANSFERASE"/>
    <property type="match status" value="1"/>
</dbReference>
<keyword evidence="5 8" id="KW-0486">Methionine biosynthesis</keyword>
<reference evidence="11" key="1">
    <citation type="submission" date="2016-10" db="EMBL/GenBank/DDBJ databases">
        <authorList>
            <person name="Varghese N."/>
            <person name="Submissions S."/>
        </authorList>
    </citation>
    <scope>NUCLEOTIDE SEQUENCE [LARGE SCALE GENOMIC DNA]</scope>
    <source>
        <strain evidence="11">CGMCC 1.4250</strain>
    </source>
</reference>
<dbReference type="InterPro" id="IPR033752">
    <property type="entry name" value="MetA_family"/>
</dbReference>
<dbReference type="Pfam" id="PF04204">
    <property type="entry name" value="HTS"/>
    <property type="match status" value="1"/>
</dbReference>
<comment type="caution">
    <text evidence="8">Lacks conserved residue(s) required for the propagation of feature annotation.</text>
</comment>
<evidence type="ECO:0000313" key="11">
    <source>
        <dbReference type="Proteomes" id="UP000198565"/>
    </source>
</evidence>
<keyword evidence="3 8" id="KW-0028">Amino-acid biosynthesis</keyword>
<keyword evidence="6 8" id="KW-0012">Acyltransferase</keyword>
<comment type="catalytic activity">
    <reaction evidence="7 8">
        <text>L-homoserine + acetyl-CoA = O-acetyl-L-homoserine + CoA</text>
        <dbReference type="Rhea" id="RHEA:13701"/>
        <dbReference type="ChEBI" id="CHEBI:57287"/>
        <dbReference type="ChEBI" id="CHEBI:57288"/>
        <dbReference type="ChEBI" id="CHEBI:57476"/>
        <dbReference type="ChEBI" id="CHEBI:57716"/>
        <dbReference type="EC" id="2.3.1.31"/>
    </reaction>
</comment>
<evidence type="ECO:0000256" key="9">
    <source>
        <dbReference type="PIRSR" id="PIRSR000450-1"/>
    </source>
</evidence>
<feature type="active site" description="Proton acceptor" evidence="8">
    <location>
        <position position="235"/>
    </location>
</feature>
<dbReference type="CDD" id="cd03131">
    <property type="entry name" value="GATase1_HTS"/>
    <property type="match status" value="1"/>
</dbReference>
<comment type="function">
    <text evidence="8">Transfers an acetyl group from acetyl-CoA to L-homoserine, forming acetyl-L-homoserine.</text>
</comment>
<keyword evidence="2 8" id="KW-0963">Cytoplasm</keyword>
<evidence type="ECO:0000256" key="6">
    <source>
        <dbReference type="ARBA" id="ARBA00023315"/>
    </source>
</evidence>
<evidence type="ECO:0000313" key="10">
    <source>
        <dbReference type="EMBL" id="SFL94414.1"/>
    </source>
</evidence>
<evidence type="ECO:0000256" key="3">
    <source>
        <dbReference type="ARBA" id="ARBA00022605"/>
    </source>
</evidence>
<evidence type="ECO:0000256" key="2">
    <source>
        <dbReference type="ARBA" id="ARBA00022490"/>
    </source>
</evidence>
<dbReference type="STRING" id="334253.SAMN04487943_105203"/>
<dbReference type="GO" id="GO:0005737">
    <property type="term" value="C:cytoplasm"/>
    <property type="evidence" value="ECO:0007669"/>
    <property type="project" value="UniProtKB-SubCell"/>
</dbReference>
<feature type="binding site" evidence="8">
    <location>
        <position position="163"/>
    </location>
    <ligand>
        <name>substrate</name>
    </ligand>
</feature>
<evidence type="ECO:0000256" key="1">
    <source>
        <dbReference type="ARBA" id="ARBA00004496"/>
    </source>
</evidence>
<evidence type="ECO:0000256" key="5">
    <source>
        <dbReference type="ARBA" id="ARBA00023167"/>
    </source>
</evidence>
<organism evidence="10 11">
    <name type="scientific">Gracilibacillus orientalis</name>
    <dbReference type="NCBI Taxonomy" id="334253"/>
    <lineage>
        <taxon>Bacteria</taxon>
        <taxon>Bacillati</taxon>
        <taxon>Bacillota</taxon>
        <taxon>Bacilli</taxon>
        <taxon>Bacillales</taxon>
        <taxon>Bacillaceae</taxon>
        <taxon>Gracilibacillus</taxon>
    </lineage>
</organism>
<dbReference type="GO" id="GO:0008899">
    <property type="term" value="F:homoserine O-succinyltransferase activity"/>
    <property type="evidence" value="ECO:0007669"/>
    <property type="project" value="UniProtKB-UniRule"/>
</dbReference>
<name>A0A1I4LTT1_9BACI</name>
<evidence type="ECO:0000256" key="7">
    <source>
        <dbReference type="ARBA" id="ARBA00049043"/>
    </source>
</evidence>
<comment type="subcellular location">
    <subcellularLocation>
        <location evidence="1 8">Cytoplasm</location>
    </subcellularLocation>
</comment>
<proteinExistence type="inferred from homology"/>
<dbReference type="PIRSF" id="PIRSF000450">
    <property type="entry name" value="H_ser_succinyltr"/>
    <property type="match status" value="1"/>
</dbReference>
<gene>
    <name evidence="8" type="primary">metAA</name>
    <name evidence="10" type="ORF">SAMN04487943_105203</name>
</gene>
<feature type="active site" description="Acyl-thioester intermediate" evidence="8 9">
    <location>
        <position position="142"/>
    </location>
</feature>
<protein>
    <recommendedName>
        <fullName evidence="8">Homoserine O-acetyltransferase</fullName>
        <shortName evidence="8">HAT</shortName>
        <ecNumber evidence="8">2.3.1.31</ecNumber>
    </recommendedName>
    <alternativeName>
        <fullName evidence="8">Homoserine transacetylase</fullName>
        <shortName evidence="8">HTA</shortName>
    </alternativeName>
</protein>
<dbReference type="AlphaFoldDB" id="A0A1I4LTT1"/>
<feature type="site" description="Important for acyl-CoA specificity" evidence="8">
    <location>
        <position position="111"/>
    </location>
</feature>
<dbReference type="SUPFAM" id="SSF52317">
    <property type="entry name" value="Class I glutamine amidotransferase-like"/>
    <property type="match status" value="1"/>
</dbReference>
<sequence>MPIKVPDLLPAKSKLQEENIFVMNESRAFKQDIRPLKILILNLMPLKQQTETHLLRLLGNSPLQIEVGLLHTSTHTSSNTSPEHLKQFYKSIDDVKANKYDGLIITGAPIEKLPYEEVNYWEELSQIMEWSKTNVTSTLHICWGAMAGLYYHYGVDKYIMSEKLSGIYTHTINDPREKVVSGFDEEFLVPHSRHADIRKEDIEKVPNLKIISESEQARVYMVASTDGKQIFVTGHPEYDSLTLKKEFDRDTAAGLNPTIPENYYPNDDPNRTPKLRWRTHSNILISNWLNYYVYQETPFEL</sequence>
<dbReference type="RefSeq" id="WP_091483762.1">
    <property type="nucleotide sequence ID" value="NZ_FOTR01000005.1"/>
</dbReference>
<dbReference type="EC" id="2.3.1.31" evidence="8"/>
<evidence type="ECO:0000256" key="8">
    <source>
        <dbReference type="HAMAP-Rule" id="MF_00295"/>
    </source>
</evidence>
<dbReference type="Gene3D" id="3.40.50.880">
    <property type="match status" value="1"/>
</dbReference>
<feature type="binding site" evidence="8">
    <location>
        <position position="192"/>
    </location>
    <ligand>
        <name>substrate</name>
    </ligand>
</feature>
<comment type="pathway">
    <text evidence="8">Amino-acid biosynthesis; L-methionine biosynthesis via de novo pathway; O-acetyl-L-homoserine from L-homoserine: step 1/1.</text>
</comment>
<dbReference type="InterPro" id="IPR029062">
    <property type="entry name" value="Class_I_gatase-like"/>
</dbReference>
<accession>A0A1I4LTT1</accession>
<feature type="binding site" evidence="8">
    <location>
        <position position="249"/>
    </location>
    <ligand>
        <name>substrate</name>
    </ligand>
</feature>
<comment type="similarity">
    <text evidence="8">Belongs to the MetA family.</text>
</comment>
<dbReference type="InterPro" id="IPR005697">
    <property type="entry name" value="HST_MetA"/>
</dbReference>
<dbReference type="GO" id="GO:0019281">
    <property type="term" value="P:L-methionine biosynthetic process from homoserine via O-succinyl-L-homoserine and cystathionine"/>
    <property type="evidence" value="ECO:0007669"/>
    <property type="project" value="InterPro"/>
</dbReference>
<feature type="site" description="Important for substrate specificity" evidence="8">
    <location>
        <position position="192"/>
    </location>
</feature>
<dbReference type="NCBIfam" id="TIGR01001">
    <property type="entry name" value="metA"/>
    <property type="match status" value="1"/>
</dbReference>
<dbReference type="HAMAP" id="MF_00295">
    <property type="entry name" value="MetA_acyltransf"/>
    <property type="match status" value="1"/>
</dbReference>
<dbReference type="GO" id="GO:0004414">
    <property type="term" value="F:homoserine O-acetyltransferase activity"/>
    <property type="evidence" value="ECO:0007669"/>
    <property type="project" value="UniProtKB-EC"/>
</dbReference>
<dbReference type="EMBL" id="FOTR01000005">
    <property type="protein sequence ID" value="SFL94414.1"/>
    <property type="molecule type" value="Genomic_DNA"/>
</dbReference>
<dbReference type="PANTHER" id="PTHR20919:SF0">
    <property type="entry name" value="HOMOSERINE O-SUCCINYLTRANSFERASE"/>
    <property type="match status" value="1"/>
</dbReference>